<dbReference type="GO" id="GO:0071949">
    <property type="term" value="F:FAD binding"/>
    <property type="evidence" value="ECO:0007669"/>
    <property type="project" value="InterPro"/>
</dbReference>
<evidence type="ECO:0000256" key="2">
    <source>
        <dbReference type="ARBA" id="ARBA00023033"/>
    </source>
</evidence>
<dbReference type="PANTHER" id="PTHR13789:SF309">
    <property type="entry name" value="PUTATIVE (AFU_ORTHOLOGUE AFUA_6G14510)-RELATED"/>
    <property type="match status" value="1"/>
</dbReference>
<dbReference type="AlphaFoldDB" id="A0A4D7QM46"/>
<protein>
    <submittedName>
        <fullName evidence="4">FAD-dependent monooxygenase</fullName>
    </submittedName>
</protein>
<dbReference type="PANTHER" id="PTHR13789">
    <property type="entry name" value="MONOOXYGENASE"/>
    <property type="match status" value="1"/>
</dbReference>
<dbReference type="OrthoDB" id="9791689at2"/>
<evidence type="ECO:0000313" key="5">
    <source>
        <dbReference type="Proteomes" id="UP000298588"/>
    </source>
</evidence>
<accession>A0A4D7QM46</accession>
<dbReference type="SUPFAM" id="SSF51905">
    <property type="entry name" value="FAD/NAD(P)-binding domain"/>
    <property type="match status" value="1"/>
</dbReference>
<dbReference type="Proteomes" id="UP000298588">
    <property type="component" value="Chromosome"/>
</dbReference>
<evidence type="ECO:0000313" key="4">
    <source>
        <dbReference type="EMBL" id="QCK87591.1"/>
    </source>
</evidence>
<dbReference type="GO" id="GO:0004497">
    <property type="term" value="F:monooxygenase activity"/>
    <property type="evidence" value="ECO:0007669"/>
    <property type="project" value="UniProtKB-KW"/>
</dbReference>
<dbReference type="PRINTS" id="PR00420">
    <property type="entry name" value="RNGMNOXGNASE"/>
</dbReference>
<dbReference type="InterPro" id="IPR050493">
    <property type="entry name" value="FAD-dep_Monooxygenase_BioMet"/>
</dbReference>
<dbReference type="KEGG" id="paqt:E8L99_18420"/>
<dbReference type="Gene3D" id="3.50.50.60">
    <property type="entry name" value="FAD/NAD(P)-binding domain"/>
    <property type="match status" value="1"/>
</dbReference>
<keyword evidence="5" id="KW-1185">Reference proteome</keyword>
<gene>
    <name evidence="4" type="ORF">E8L99_18420</name>
</gene>
<proteinExistence type="predicted"/>
<keyword evidence="1" id="KW-0560">Oxidoreductase</keyword>
<sequence length="404" mass="44305">MKIVIVGAGVVGSILTRSLSALPGIELVCLEKVSRDDQSEAGTGLNICPNAVKAMHGFDRALHDVIDAASLPWRSWRVSLTNGRELFNLPISSVSQFHGWRIRWSELYRLLRDEAGPSVRFDCTILSFGAMLGGSQKTFVEWEEHGTRHRIDDIDLLIGADGRYSAIRKHFSGAPPVTQIGVSIFRALVPDTSAGLIDDYEQWFNGHHRLLAFRVPPGHIYIAGTFPIDPNSTTAEALKTPEAIRAAYTPADGPPGAQAQWMIDIVSRDPAALHWARVQYADIRFHEDTANVLYLGDSAHGMVPTLGQGATQAVEDACVAAALIRREWQAGRRDPQAWLALIDDARRERVRYVMDLSLEASDTILAGGDPVAGSLHKVEPDFLAKLERLYGDVHVPQVPDLATA</sequence>
<dbReference type="RefSeq" id="WP_137100920.1">
    <property type="nucleotide sequence ID" value="NZ_CP039865.1"/>
</dbReference>
<evidence type="ECO:0000259" key="3">
    <source>
        <dbReference type="Pfam" id="PF01494"/>
    </source>
</evidence>
<name>A0A4D7QM46_9HYPH</name>
<feature type="domain" description="FAD-binding" evidence="3">
    <location>
        <begin position="2"/>
        <end position="324"/>
    </location>
</feature>
<dbReference type="InterPro" id="IPR002938">
    <property type="entry name" value="FAD-bd"/>
</dbReference>
<evidence type="ECO:0000256" key="1">
    <source>
        <dbReference type="ARBA" id="ARBA00023002"/>
    </source>
</evidence>
<dbReference type="EMBL" id="CP039865">
    <property type="protein sequence ID" value="QCK87591.1"/>
    <property type="molecule type" value="Genomic_DNA"/>
</dbReference>
<keyword evidence="2 4" id="KW-0503">Monooxygenase</keyword>
<reference evidence="4 5" key="1">
    <citation type="submission" date="2019-04" db="EMBL/GenBank/DDBJ databases">
        <title>Phreatobacter aquaticus sp. nov.</title>
        <authorList>
            <person name="Choi A."/>
            <person name="Baek K."/>
        </authorList>
    </citation>
    <scope>NUCLEOTIDE SEQUENCE [LARGE SCALE GENOMIC DNA]</scope>
    <source>
        <strain evidence="4 5">NMCR1094</strain>
    </source>
</reference>
<dbReference type="InterPro" id="IPR036188">
    <property type="entry name" value="FAD/NAD-bd_sf"/>
</dbReference>
<organism evidence="4 5">
    <name type="scientific">Phreatobacter aquaticus</name>
    <dbReference type="NCBI Taxonomy" id="2570229"/>
    <lineage>
        <taxon>Bacteria</taxon>
        <taxon>Pseudomonadati</taxon>
        <taxon>Pseudomonadota</taxon>
        <taxon>Alphaproteobacteria</taxon>
        <taxon>Hyphomicrobiales</taxon>
        <taxon>Phreatobacteraceae</taxon>
        <taxon>Phreatobacter</taxon>
    </lineage>
</organism>
<dbReference type="Pfam" id="PF01494">
    <property type="entry name" value="FAD_binding_3"/>
    <property type="match status" value="1"/>
</dbReference>